<accession>A0A8J5GAK1</accession>
<evidence type="ECO:0000313" key="3">
    <source>
        <dbReference type="Proteomes" id="UP000734854"/>
    </source>
</evidence>
<comment type="caution">
    <text evidence="2">The sequence shown here is derived from an EMBL/GenBank/DDBJ whole genome shotgun (WGS) entry which is preliminary data.</text>
</comment>
<protein>
    <submittedName>
        <fullName evidence="2">Uncharacterized protein</fullName>
    </submittedName>
</protein>
<dbReference type="SUPFAM" id="SSF54292">
    <property type="entry name" value="2Fe-2S ferredoxin-like"/>
    <property type="match status" value="1"/>
</dbReference>
<feature type="transmembrane region" description="Helical" evidence="1">
    <location>
        <begin position="116"/>
        <end position="136"/>
    </location>
</feature>
<sequence length="139" mass="15358">MPRSLHKGSRVEGFLGTADEFVEGEWSTEAIVYLTLLQYLRDIGLTGMKLGYSEGGCGACTVMISCFDEQSRKSQVQNAYLKELKIVDEACTPSRSIRGLEIVDEACTPSRSIRGLICHFFLGIIYSVFSILSALLCFV</sequence>
<evidence type="ECO:0000313" key="2">
    <source>
        <dbReference type="EMBL" id="KAG6504258.1"/>
    </source>
</evidence>
<keyword evidence="1" id="KW-0812">Transmembrane</keyword>
<dbReference type="GO" id="GO:0051536">
    <property type="term" value="F:iron-sulfur cluster binding"/>
    <property type="evidence" value="ECO:0007669"/>
    <property type="project" value="InterPro"/>
</dbReference>
<dbReference type="EMBL" id="JACMSC010000010">
    <property type="protein sequence ID" value="KAG6504258.1"/>
    <property type="molecule type" value="Genomic_DNA"/>
</dbReference>
<reference evidence="2 3" key="1">
    <citation type="submission" date="2020-08" db="EMBL/GenBank/DDBJ databases">
        <title>Plant Genome Project.</title>
        <authorList>
            <person name="Zhang R.-G."/>
        </authorList>
    </citation>
    <scope>NUCLEOTIDE SEQUENCE [LARGE SCALE GENOMIC DNA]</scope>
    <source>
        <tissue evidence="2">Rhizome</tissue>
    </source>
</reference>
<dbReference type="Gene3D" id="3.10.20.30">
    <property type="match status" value="1"/>
</dbReference>
<dbReference type="InterPro" id="IPR012675">
    <property type="entry name" value="Beta-grasp_dom_sf"/>
</dbReference>
<keyword evidence="3" id="KW-1185">Reference proteome</keyword>
<name>A0A8J5GAK1_ZINOF</name>
<gene>
    <name evidence="2" type="ORF">ZIOFF_036589</name>
</gene>
<dbReference type="InterPro" id="IPR036010">
    <property type="entry name" value="2Fe-2S_ferredoxin-like_sf"/>
</dbReference>
<organism evidence="2 3">
    <name type="scientific">Zingiber officinale</name>
    <name type="common">Ginger</name>
    <name type="synonym">Amomum zingiber</name>
    <dbReference type="NCBI Taxonomy" id="94328"/>
    <lineage>
        <taxon>Eukaryota</taxon>
        <taxon>Viridiplantae</taxon>
        <taxon>Streptophyta</taxon>
        <taxon>Embryophyta</taxon>
        <taxon>Tracheophyta</taxon>
        <taxon>Spermatophyta</taxon>
        <taxon>Magnoliopsida</taxon>
        <taxon>Liliopsida</taxon>
        <taxon>Zingiberales</taxon>
        <taxon>Zingiberaceae</taxon>
        <taxon>Zingiber</taxon>
    </lineage>
</organism>
<dbReference type="Proteomes" id="UP000734854">
    <property type="component" value="Unassembled WGS sequence"/>
</dbReference>
<proteinExistence type="predicted"/>
<evidence type="ECO:0000256" key="1">
    <source>
        <dbReference type="SAM" id="Phobius"/>
    </source>
</evidence>
<dbReference type="AlphaFoldDB" id="A0A8J5GAK1"/>
<keyword evidence="1" id="KW-0472">Membrane</keyword>
<keyword evidence="1" id="KW-1133">Transmembrane helix</keyword>